<keyword evidence="3" id="KW-1185">Reference proteome</keyword>
<sequence length="147" mass="14975">MLGGSGNLVSGNEVIGTGAALNPGVESSFSEPSVEEDLASLPDEVQVEEEQAFLARLHLQLANLPSLNASAASVSAPTLAAVAAVATSQTELIRPLGLGGELATTSGSILSPSIGPALLIQARSLQALNYEKGITYNLNIGLNFISF</sequence>
<evidence type="ECO:0000313" key="2">
    <source>
        <dbReference type="EMBL" id="VEL18263.1"/>
    </source>
</evidence>
<feature type="region of interest" description="Disordered" evidence="1">
    <location>
        <begin position="21"/>
        <end position="41"/>
    </location>
</feature>
<comment type="caution">
    <text evidence="2">The sequence shown here is derived from an EMBL/GenBank/DDBJ whole genome shotgun (WGS) entry which is preliminary data.</text>
</comment>
<protein>
    <submittedName>
        <fullName evidence="2">Uncharacterized protein</fullName>
    </submittedName>
</protein>
<organism evidence="2 3">
    <name type="scientific">Protopolystoma xenopodis</name>
    <dbReference type="NCBI Taxonomy" id="117903"/>
    <lineage>
        <taxon>Eukaryota</taxon>
        <taxon>Metazoa</taxon>
        <taxon>Spiralia</taxon>
        <taxon>Lophotrochozoa</taxon>
        <taxon>Platyhelminthes</taxon>
        <taxon>Monogenea</taxon>
        <taxon>Polyopisthocotylea</taxon>
        <taxon>Polystomatidea</taxon>
        <taxon>Polystomatidae</taxon>
        <taxon>Protopolystoma</taxon>
    </lineage>
</organism>
<name>A0A448WRD4_9PLAT</name>
<gene>
    <name evidence="2" type="ORF">PXEA_LOCUS11703</name>
</gene>
<evidence type="ECO:0000313" key="3">
    <source>
        <dbReference type="Proteomes" id="UP000784294"/>
    </source>
</evidence>
<accession>A0A448WRD4</accession>
<evidence type="ECO:0000256" key="1">
    <source>
        <dbReference type="SAM" id="MobiDB-lite"/>
    </source>
</evidence>
<reference evidence="2" key="1">
    <citation type="submission" date="2018-11" db="EMBL/GenBank/DDBJ databases">
        <authorList>
            <consortium name="Pathogen Informatics"/>
        </authorList>
    </citation>
    <scope>NUCLEOTIDE SEQUENCE</scope>
</reference>
<proteinExistence type="predicted"/>
<dbReference type="EMBL" id="CAAALY010036209">
    <property type="protein sequence ID" value="VEL18263.1"/>
    <property type="molecule type" value="Genomic_DNA"/>
</dbReference>
<dbReference type="AlphaFoldDB" id="A0A448WRD4"/>
<dbReference type="Proteomes" id="UP000784294">
    <property type="component" value="Unassembled WGS sequence"/>
</dbReference>